<proteinExistence type="inferred from homology"/>
<dbReference type="SUPFAM" id="SSF52540">
    <property type="entry name" value="P-loop containing nucleoside triphosphate hydrolases"/>
    <property type="match status" value="1"/>
</dbReference>
<gene>
    <name evidence="7" type="ORF">GDO86_012432</name>
</gene>
<reference evidence="7" key="1">
    <citation type="thesis" date="2020" institute="ProQuest LLC" country="789 East Eisenhower Parkway, Ann Arbor, MI, USA">
        <title>Comparative Genomics and Chromosome Evolution.</title>
        <authorList>
            <person name="Mudd A.B."/>
        </authorList>
    </citation>
    <scope>NUCLEOTIDE SEQUENCE</scope>
    <source>
        <strain evidence="7">Female2</strain>
        <tissue evidence="7">Blood</tissue>
    </source>
</reference>
<dbReference type="InterPro" id="IPR000863">
    <property type="entry name" value="Sulfotransferase_dom"/>
</dbReference>
<dbReference type="OrthoDB" id="205623at2759"/>
<dbReference type="PANTHER" id="PTHR11783">
    <property type="entry name" value="SULFOTRANSFERASE SULT"/>
    <property type="match status" value="1"/>
</dbReference>
<feature type="domain" description="Sulfotransferase" evidence="6">
    <location>
        <begin position="35"/>
        <end position="277"/>
    </location>
</feature>
<keyword evidence="4 5" id="KW-0808">Transferase</keyword>
<keyword evidence="3" id="KW-0963">Cytoplasm</keyword>
<evidence type="ECO:0000256" key="5">
    <source>
        <dbReference type="RuleBase" id="RU361155"/>
    </source>
</evidence>
<keyword evidence="8" id="KW-1185">Reference proteome</keyword>
<evidence type="ECO:0000259" key="6">
    <source>
        <dbReference type="Pfam" id="PF00685"/>
    </source>
</evidence>
<dbReference type="EMBL" id="JAACNH010000008">
    <property type="protein sequence ID" value="KAG8434057.1"/>
    <property type="molecule type" value="Genomic_DNA"/>
</dbReference>
<comment type="caution">
    <text evidence="7">The sequence shown here is derived from an EMBL/GenBank/DDBJ whole genome shotgun (WGS) entry which is preliminary data.</text>
</comment>
<evidence type="ECO:0000256" key="2">
    <source>
        <dbReference type="ARBA" id="ARBA00005771"/>
    </source>
</evidence>
<dbReference type="AlphaFoldDB" id="A0A8T2IR51"/>
<dbReference type="InterPro" id="IPR027417">
    <property type="entry name" value="P-loop_NTPase"/>
</dbReference>
<dbReference type="Gene3D" id="3.40.50.300">
    <property type="entry name" value="P-loop containing nucleotide triphosphate hydrolases"/>
    <property type="match status" value="1"/>
</dbReference>
<evidence type="ECO:0000313" key="8">
    <source>
        <dbReference type="Proteomes" id="UP000812440"/>
    </source>
</evidence>
<dbReference type="FunFam" id="3.40.50.300:FF:000433">
    <property type="entry name" value="Estrogen sulfotransferase"/>
    <property type="match status" value="1"/>
</dbReference>
<dbReference type="Proteomes" id="UP000812440">
    <property type="component" value="Chromosome 7"/>
</dbReference>
<dbReference type="GO" id="GO:0005737">
    <property type="term" value="C:cytoplasm"/>
    <property type="evidence" value="ECO:0007669"/>
    <property type="project" value="UniProtKB-SubCell"/>
</dbReference>
<evidence type="ECO:0000313" key="7">
    <source>
        <dbReference type="EMBL" id="KAG8434057.1"/>
    </source>
</evidence>
<organism evidence="7 8">
    <name type="scientific">Hymenochirus boettgeri</name>
    <name type="common">Congo dwarf clawed frog</name>
    <dbReference type="NCBI Taxonomy" id="247094"/>
    <lineage>
        <taxon>Eukaryota</taxon>
        <taxon>Metazoa</taxon>
        <taxon>Chordata</taxon>
        <taxon>Craniata</taxon>
        <taxon>Vertebrata</taxon>
        <taxon>Euteleostomi</taxon>
        <taxon>Amphibia</taxon>
        <taxon>Batrachia</taxon>
        <taxon>Anura</taxon>
        <taxon>Pipoidea</taxon>
        <taxon>Pipidae</taxon>
        <taxon>Pipinae</taxon>
        <taxon>Hymenochirus</taxon>
    </lineage>
</organism>
<name>A0A8T2IR51_9PIPI</name>
<evidence type="ECO:0000256" key="1">
    <source>
        <dbReference type="ARBA" id="ARBA00004496"/>
    </source>
</evidence>
<comment type="similarity">
    <text evidence="2 5">Belongs to the sulfotransferase 1 family.</text>
</comment>
<accession>A0A8T2IR51</accession>
<protein>
    <recommendedName>
        <fullName evidence="5">Sulfotransferase</fullName>
        <ecNumber evidence="5">2.8.2.-</ecNumber>
    </recommendedName>
</protein>
<dbReference type="GO" id="GO:0008146">
    <property type="term" value="F:sulfotransferase activity"/>
    <property type="evidence" value="ECO:0007669"/>
    <property type="project" value="InterPro"/>
</dbReference>
<evidence type="ECO:0000256" key="3">
    <source>
        <dbReference type="ARBA" id="ARBA00022490"/>
    </source>
</evidence>
<evidence type="ECO:0000256" key="4">
    <source>
        <dbReference type="ARBA" id="ARBA00022679"/>
    </source>
</evidence>
<comment type="subcellular location">
    <subcellularLocation>
        <location evidence="1">Cytoplasm</location>
    </subcellularLocation>
</comment>
<dbReference type="Pfam" id="PF00685">
    <property type="entry name" value="Sulfotransfer_1"/>
    <property type="match status" value="1"/>
</dbReference>
<sequence>MSDECFKYKGIQFSSRALTVKDLEFVEKEFQVREDDVFNITYPKSGTIWMMEILSLIYTDGDPTWCKTVPCWNRVPWIEAPATEKQLQKKNCPRLFTSHLPRSHFCKSFSGSSAKIIYTVRNPKDAFVSLYYFAKRSIFFEEPESFDLLLDKYLSGDLPYGSWFDHIKGWMEMMGKENFLLNTYEDLQKDLRGSVKRICKFLGRILDDAALDSVIENASFSNMHKNSMAYNILWADAIMKPGKNPFLRKGISGDWKNHFSVAQCEYFDKVYKEKMCDFYVKFPWDSPLLEDS</sequence>
<dbReference type="EC" id="2.8.2.-" evidence="5"/>